<gene>
    <name evidence="4" type="ORF">MBAV_002967</name>
    <name evidence="3" type="ORF">MBAV_005064</name>
</gene>
<evidence type="ECO:0000256" key="1">
    <source>
        <dbReference type="SAM" id="MobiDB-lite"/>
    </source>
</evidence>
<dbReference type="AlphaFoldDB" id="A0A0F3GLG6"/>
<evidence type="ECO:0000313" key="3">
    <source>
        <dbReference type="EMBL" id="KJU82741.1"/>
    </source>
</evidence>
<proteinExistence type="predicted"/>
<dbReference type="EMBL" id="LACI01002188">
    <property type="protein sequence ID" value="KJU82741.1"/>
    <property type="molecule type" value="Genomic_DNA"/>
</dbReference>
<keyword evidence="2" id="KW-0812">Transmembrane</keyword>
<keyword evidence="2" id="KW-0472">Membrane</keyword>
<evidence type="ECO:0000256" key="2">
    <source>
        <dbReference type="SAM" id="Phobius"/>
    </source>
</evidence>
<feature type="region of interest" description="Disordered" evidence="1">
    <location>
        <begin position="60"/>
        <end position="79"/>
    </location>
</feature>
<accession>A0A0F3GLG6</accession>
<evidence type="ECO:0000313" key="4">
    <source>
        <dbReference type="EMBL" id="KJU84844.1"/>
    </source>
</evidence>
<reference evidence="3 5" key="1">
    <citation type="submission" date="2015-02" db="EMBL/GenBank/DDBJ databases">
        <title>Single-cell genomics of uncultivated deep-branching MTB reveals a conserved set of magnetosome genes.</title>
        <authorList>
            <person name="Kolinko S."/>
            <person name="Richter M."/>
            <person name="Glockner F.O."/>
            <person name="Brachmann A."/>
            <person name="Schuler D."/>
        </authorList>
    </citation>
    <scope>NUCLEOTIDE SEQUENCE [LARGE SCALE GENOMIC DNA]</scope>
    <source>
        <strain evidence="3">TM-1</strain>
    </source>
</reference>
<evidence type="ECO:0000313" key="5">
    <source>
        <dbReference type="Proteomes" id="UP000033423"/>
    </source>
</evidence>
<feature type="transmembrane region" description="Helical" evidence="2">
    <location>
        <begin position="5"/>
        <end position="23"/>
    </location>
</feature>
<name>A0A0F3GLG6_9BACT</name>
<protein>
    <submittedName>
        <fullName evidence="3">Magnetosome protein MamI</fullName>
    </submittedName>
</protein>
<dbReference type="Proteomes" id="UP000033423">
    <property type="component" value="Unassembled WGS sequence"/>
</dbReference>
<sequence length="79" mass="8638">MLSIVFGLIAICLGLWGLSNYWWYIVDVFVGILPLFLIFGGFIAVLAGIRNTGLTAKMKDSNVNKTEARQADEADEVGT</sequence>
<comment type="caution">
    <text evidence="3">The sequence shown here is derived from an EMBL/GenBank/DDBJ whole genome shotgun (WGS) entry which is preliminary data.</text>
</comment>
<feature type="compositionally biased region" description="Basic and acidic residues" evidence="1">
    <location>
        <begin position="60"/>
        <end position="72"/>
    </location>
</feature>
<dbReference type="EMBL" id="LACI01001272">
    <property type="protein sequence ID" value="KJU84844.1"/>
    <property type="molecule type" value="Genomic_DNA"/>
</dbReference>
<dbReference type="InterPro" id="IPR058806">
    <property type="entry name" value="MamI"/>
</dbReference>
<dbReference type="Pfam" id="PF26391">
    <property type="entry name" value="MamI"/>
    <property type="match status" value="1"/>
</dbReference>
<organism evidence="3 5">
    <name type="scientific">Candidatus Magnetobacterium bavaricum</name>
    <dbReference type="NCBI Taxonomy" id="29290"/>
    <lineage>
        <taxon>Bacteria</taxon>
        <taxon>Pseudomonadati</taxon>
        <taxon>Nitrospirota</taxon>
        <taxon>Thermodesulfovibrionia</taxon>
        <taxon>Thermodesulfovibrionales</taxon>
        <taxon>Candidatus Magnetobacteriaceae</taxon>
        <taxon>Candidatus Magnetobacterium</taxon>
    </lineage>
</organism>
<keyword evidence="2" id="KW-1133">Transmembrane helix</keyword>
<feature type="transmembrane region" description="Helical" evidence="2">
    <location>
        <begin position="29"/>
        <end position="49"/>
    </location>
</feature>
<keyword evidence="5" id="KW-1185">Reference proteome</keyword>